<dbReference type="Gene3D" id="3.40.50.720">
    <property type="entry name" value="NAD(P)-binding Rossmann-like Domain"/>
    <property type="match status" value="1"/>
</dbReference>
<gene>
    <name evidence="4" type="ORF">ISG29_11860</name>
</gene>
<sequence length="334" mass="34328">MSESAPRVAVVGLGLIGGSLALGLRAGGAQVHGWDPDADTRVAAREVLPVPDDLVGCLTGAMAGVDPPDIVALAAPVDALPAVLAEVARRVPPHTPVFDVASVKAAPVAAATAAGLAGFVGAHPMAGTEESGFTAASADLLRGVTWALTPTEDTDPLALRGVLDLLVERLDARVAVVDPALHDEAVAQVSHLPHVLANALLAGLGGTRAPYLARSLAAGSFRDGTRVGGRDQARSGNMLAHNVEALRARVRDLQAQLEVLVTVLDDRAALGDWLAEAVTGRDLLDSSPPGTRTLPLDAPLHTLTALGAQGWLVTGRTEVEWTLTSGEPNRAYTR</sequence>
<dbReference type="RefSeq" id="WP_194503648.1">
    <property type="nucleotide sequence ID" value="NZ_JADIVZ010000005.1"/>
</dbReference>
<dbReference type="GO" id="GO:0070403">
    <property type="term" value="F:NAD+ binding"/>
    <property type="evidence" value="ECO:0007669"/>
    <property type="project" value="InterPro"/>
</dbReference>
<evidence type="ECO:0000313" key="5">
    <source>
        <dbReference type="Proteomes" id="UP000656804"/>
    </source>
</evidence>
<dbReference type="EMBL" id="JADIVZ010000005">
    <property type="protein sequence ID" value="MBF4162387.1"/>
    <property type="molecule type" value="Genomic_DNA"/>
</dbReference>
<name>A0A930UZ39_9ACTN</name>
<evidence type="ECO:0000256" key="2">
    <source>
        <dbReference type="ARBA" id="ARBA00023002"/>
    </source>
</evidence>
<dbReference type="GO" id="GO:0004665">
    <property type="term" value="F:prephenate dehydrogenase (NADP+) activity"/>
    <property type="evidence" value="ECO:0007669"/>
    <property type="project" value="InterPro"/>
</dbReference>
<evidence type="ECO:0000259" key="3">
    <source>
        <dbReference type="PROSITE" id="PS51176"/>
    </source>
</evidence>
<dbReference type="PANTHER" id="PTHR21363">
    <property type="entry name" value="PREPHENATE DEHYDROGENASE"/>
    <property type="match status" value="1"/>
</dbReference>
<dbReference type="InterPro" id="IPR046826">
    <property type="entry name" value="PDH_N"/>
</dbReference>
<evidence type="ECO:0000313" key="4">
    <source>
        <dbReference type="EMBL" id="MBF4162387.1"/>
    </source>
</evidence>
<comment type="caution">
    <text evidence="4">The sequence shown here is derived from an EMBL/GenBank/DDBJ whole genome shotgun (WGS) entry which is preliminary data.</text>
</comment>
<dbReference type="Pfam" id="PF02153">
    <property type="entry name" value="PDH_N"/>
    <property type="match status" value="1"/>
</dbReference>
<reference evidence="4" key="1">
    <citation type="submission" date="2020-11" db="EMBL/GenBank/DDBJ databases">
        <title>Nocardioides sp. CBS4Y-1, whole genome shotgun sequence.</title>
        <authorList>
            <person name="Tuo L."/>
        </authorList>
    </citation>
    <scope>NUCLEOTIDE SEQUENCE</scope>
    <source>
        <strain evidence="4">CBS4Y-1</strain>
    </source>
</reference>
<dbReference type="SUPFAM" id="SSF51735">
    <property type="entry name" value="NAD(P)-binding Rossmann-fold domains"/>
    <property type="match status" value="1"/>
</dbReference>
<keyword evidence="5" id="KW-1185">Reference proteome</keyword>
<evidence type="ECO:0000256" key="1">
    <source>
        <dbReference type="ARBA" id="ARBA00007964"/>
    </source>
</evidence>
<dbReference type="AlphaFoldDB" id="A0A930UZ39"/>
<proteinExistence type="inferred from homology"/>
<dbReference type="PANTHER" id="PTHR21363:SF0">
    <property type="entry name" value="PREPHENATE DEHYDROGENASE [NADP(+)]"/>
    <property type="match status" value="1"/>
</dbReference>
<dbReference type="InterPro" id="IPR050812">
    <property type="entry name" value="Preph/Arog_dehydrog"/>
</dbReference>
<dbReference type="PROSITE" id="PS51176">
    <property type="entry name" value="PDH_ADH"/>
    <property type="match status" value="1"/>
</dbReference>
<dbReference type="SUPFAM" id="SSF48179">
    <property type="entry name" value="6-phosphogluconate dehydrogenase C-terminal domain-like"/>
    <property type="match status" value="1"/>
</dbReference>
<dbReference type="Gene3D" id="1.10.3660.10">
    <property type="entry name" value="6-phosphogluconate dehydrogenase C-terminal like domain"/>
    <property type="match status" value="1"/>
</dbReference>
<comment type="similarity">
    <text evidence="1">Belongs to the prephenate/arogenate dehydrogenase family.</text>
</comment>
<dbReference type="Pfam" id="PF20463">
    <property type="entry name" value="PDH_C"/>
    <property type="match status" value="1"/>
</dbReference>
<dbReference type="GO" id="GO:0008977">
    <property type="term" value="F:prephenate dehydrogenase (NAD+) activity"/>
    <property type="evidence" value="ECO:0007669"/>
    <property type="project" value="InterPro"/>
</dbReference>
<dbReference type="InterPro" id="IPR003099">
    <property type="entry name" value="Prephen_DH"/>
</dbReference>
<dbReference type="GO" id="GO:0006571">
    <property type="term" value="P:tyrosine biosynthetic process"/>
    <property type="evidence" value="ECO:0007669"/>
    <property type="project" value="InterPro"/>
</dbReference>
<dbReference type="InterPro" id="IPR036291">
    <property type="entry name" value="NAD(P)-bd_dom_sf"/>
</dbReference>
<dbReference type="Proteomes" id="UP000656804">
    <property type="component" value="Unassembled WGS sequence"/>
</dbReference>
<dbReference type="InterPro" id="IPR046825">
    <property type="entry name" value="PDH_C"/>
</dbReference>
<feature type="domain" description="Prephenate/arogenate dehydrogenase" evidence="3">
    <location>
        <begin position="6"/>
        <end position="298"/>
    </location>
</feature>
<keyword evidence="2" id="KW-0560">Oxidoreductase</keyword>
<dbReference type="InterPro" id="IPR008927">
    <property type="entry name" value="6-PGluconate_DH-like_C_sf"/>
</dbReference>
<accession>A0A930UZ39</accession>
<protein>
    <submittedName>
        <fullName evidence="4">Prephenate dehydrogenase/arogenate dehydrogenase family protein</fullName>
    </submittedName>
</protein>
<organism evidence="4 5">
    <name type="scientific">Nocardioides acrostichi</name>
    <dbReference type="NCBI Taxonomy" id="2784339"/>
    <lineage>
        <taxon>Bacteria</taxon>
        <taxon>Bacillati</taxon>
        <taxon>Actinomycetota</taxon>
        <taxon>Actinomycetes</taxon>
        <taxon>Propionibacteriales</taxon>
        <taxon>Nocardioidaceae</taxon>
        <taxon>Nocardioides</taxon>
    </lineage>
</organism>